<dbReference type="SUPFAM" id="SSF52540">
    <property type="entry name" value="P-loop containing nucleoside triphosphate hydrolases"/>
    <property type="match status" value="1"/>
</dbReference>
<dbReference type="Gene3D" id="1.20.1270.60">
    <property type="entry name" value="Arfaptin homology (AH) domain/BAR domain"/>
    <property type="match status" value="1"/>
</dbReference>
<dbReference type="Proteomes" id="UP001219525">
    <property type="component" value="Unassembled WGS sequence"/>
</dbReference>
<dbReference type="GO" id="GO:0007165">
    <property type="term" value="P:signal transduction"/>
    <property type="evidence" value="ECO:0007669"/>
    <property type="project" value="InterPro"/>
</dbReference>
<dbReference type="GO" id="GO:0005886">
    <property type="term" value="C:plasma membrane"/>
    <property type="evidence" value="ECO:0007669"/>
    <property type="project" value="UniProtKB-SubCell"/>
</dbReference>
<evidence type="ECO:0000256" key="7">
    <source>
        <dbReference type="SAM" id="MobiDB-lite"/>
    </source>
</evidence>
<dbReference type="Pfam" id="PF00071">
    <property type="entry name" value="Ras"/>
    <property type="match status" value="1"/>
</dbReference>
<dbReference type="Pfam" id="PF03114">
    <property type="entry name" value="BAR"/>
    <property type="match status" value="1"/>
</dbReference>
<dbReference type="NCBIfam" id="TIGR00231">
    <property type="entry name" value="small_GTP"/>
    <property type="match status" value="1"/>
</dbReference>
<dbReference type="GO" id="GO:0003924">
    <property type="term" value="F:GTPase activity"/>
    <property type="evidence" value="ECO:0007669"/>
    <property type="project" value="InterPro"/>
</dbReference>
<keyword evidence="6" id="KW-0175">Coiled coil</keyword>
<sequence length="929" mass="102080">MCLSRFAIAGWSRVVAVRVMPLPQMAGKQWAGEVIASKDKTSVSDGFKELERDVELRKDGAHRLFLASEAYHKALSKRKANEGLNDSEKLLPVETLGIVMIIHGEEFAHESPFGRANCKIAKLQESFAQSFHDNFMTSLLRFAEDIKDYETLRKKLESRRLSYDAANAKYEKLKSGKKDKERERKDAEEDMLYAKARYEETKDEVEAHMHAIQDNEIVQLRELTGFLTLHINFVEQYLDVLKETRAKWPSDDTSNVSHTKHSFPTQKSGSVRSKNSAPRVPESSSDDEEEVPRSSSRPSSRPPSRPPSRPSSRSSSRPASRASRKRTDSTGTAGGDKEKDKRRLSVAGWASSAVGSVTGLGRKNKETFATLNDDPERDSGHGESDSTGTSGGLAASLHSLRHRSKSSGGQTTPKLPSRILQPPSRVRRKVVRALYDFSGSADELSFKVGDHIDVVHEVLDGWWKGELYGKQGLFPTAYTEEVLPEKPPLPKRVGRQDNQLGIRVGSDDSADERNEDDDDEDTHVHYGRPMAVTSPTTNSPFYGGASDAASIVSSTADYEDERNPEPPFIRAAPAQSSPPPIPRRLTAGELTSSGKKAPPPPPPRRATNGASASPLIPERHPSSSLGRATSGYLSAASSESSHSMGPGPQTAASSYMPARVTLNTRKIVVLGSRSVGKSSLIRQFVDNTYPDSYYPTVETTSRKTLTHNGKEYPCEIIDTAGQYAIGIHGYVLVYSITSRASFDMIHIIYDKIVNYGGVLSVPAVIVGSKADLYMNRQVSATDGQQLAREMNSAWIETSALRNENVGEVFELCLAEIEQENAPPPGSPQERTRRPGSLLGNTQQPCIGKYGPTYTLVFDLAGQMVETSGAWSKFIPPRVGRCTRWARQVTGWPAGTVEGRAPNQLIISNQPPRNSKNSVHNFAFKLAVDQ</sequence>
<dbReference type="Pfam" id="PF00018">
    <property type="entry name" value="SH3_1"/>
    <property type="match status" value="1"/>
</dbReference>
<keyword evidence="3" id="KW-0547">Nucleotide-binding</keyword>
<feature type="region of interest" description="Disordered" evidence="7">
    <location>
        <begin position="248"/>
        <end position="347"/>
    </location>
</feature>
<keyword evidence="11" id="KW-1185">Reference proteome</keyword>
<feature type="domain" description="BAR" evidence="9">
    <location>
        <begin position="32"/>
        <end position="257"/>
    </location>
</feature>
<dbReference type="InterPro" id="IPR001452">
    <property type="entry name" value="SH3_domain"/>
</dbReference>
<feature type="compositionally biased region" description="Polar residues" evidence="7">
    <location>
        <begin position="251"/>
        <end position="276"/>
    </location>
</feature>
<protein>
    <recommendedName>
        <fullName evidence="12">BAR-domain-containing protein</fullName>
    </recommendedName>
</protein>
<dbReference type="GO" id="GO:0005525">
    <property type="term" value="F:GTP binding"/>
    <property type="evidence" value="ECO:0007669"/>
    <property type="project" value="UniProtKB-KW"/>
</dbReference>
<feature type="region of interest" description="Disordered" evidence="7">
    <location>
        <begin position="365"/>
        <end position="423"/>
    </location>
</feature>
<dbReference type="SMART" id="SM00326">
    <property type="entry name" value="SH3"/>
    <property type="match status" value="1"/>
</dbReference>
<dbReference type="PROSITE" id="PS50002">
    <property type="entry name" value="SH3"/>
    <property type="match status" value="1"/>
</dbReference>
<dbReference type="FunFam" id="2.30.30.40:FF:000072">
    <property type="entry name" value="Unconventional Myosin IB"/>
    <property type="match status" value="1"/>
</dbReference>
<proteinExistence type="predicted"/>
<evidence type="ECO:0000259" key="9">
    <source>
        <dbReference type="PROSITE" id="PS51021"/>
    </source>
</evidence>
<dbReference type="SMART" id="SM00173">
    <property type="entry name" value="RAS"/>
    <property type="match status" value="1"/>
</dbReference>
<evidence type="ECO:0008006" key="12">
    <source>
        <dbReference type="Google" id="ProtNLM"/>
    </source>
</evidence>
<dbReference type="SUPFAM" id="SSF50044">
    <property type="entry name" value="SH3-domain"/>
    <property type="match status" value="1"/>
</dbReference>
<dbReference type="InterPro" id="IPR001806">
    <property type="entry name" value="Small_GTPase"/>
</dbReference>
<dbReference type="Gene3D" id="2.30.30.40">
    <property type="entry name" value="SH3 Domains"/>
    <property type="match status" value="1"/>
</dbReference>
<dbReference type="PRINTS" id="PR00452">
    <property type="entry name" value="SH3DOMAIN"/>
</dbReference>
<comment type="subcellular location">
    <subcellularLocation>
        <location evidence="1">Cell membrane</location>
        <topology evidence="1">Lipid-anchor</topology>
        <orientation evidence="1">Cytoplasmic side</orientation>
    </subcellularLocation>
</comment>
<dbReference type="PANTHER" id="PTHR24070">
    <property type="entry name" value="RAS, DI-RAS, AND RHEB FAMILY MEMBERS OF SMALL GTPASE SUPERFAMILY"/>
    <property type="match status" value="1"/>
</dbReference>
<dbReference type="InterPro" id="IPR004148">
    <property type="entry name" value="BAR_dom"/>
</dbReference>
<dbReference type="SMART" id="SM00175">
    <property type="entry name" value="RAB"/>
    <property type="match status" value="1"/>
</dbReference>
<name>A0AAD6US76_9AGAR</name>
<evidence type="ECO:0000256" key="1">
    <source>
        <dbReference type="ARBA" id="ARBA00004342"/>
    </source>
</evidence>
<evidence type="ECO:0000259" key="8">
    <source>
        <dbReference type="PROSITE" id="PS50002"/>
    </source>
</evidence>
<dbReference type="AlphaFoldDB" id="A0AAD6US76"/>
<dbReference type="PROSITE" id="PS51421">
    <property type="entry name" value="RAS"/>
    <property type="match status" value="1"/>
</dbReference>
<comment type="caution">
    <text evidence="10">The sequence shown here is derived from an EMBL/GenBank/DDBJ whole genome shotgun (WGS) entry which is preliminary data.</text>
</comment>
<feature type="region of interest" description="Disordered" evidence="7">
    <location>
        <begin position="485"/>
        <end position="653"/>
    </location>
</feature>
<dbReference type="InterPro" id="IPR005225">
    <property type="entry name" value="Small_GTP-bd"/>
</dbReference>
<feature type="domain" description="SH3" evidence="8">
    <location>
        <begin position="426"/>
        <end position="484"/>
    </location>
</feature>
<dbReference type="SMART" id="SM00721">
    <property type="entry name" value="BAR"/>
    <property type="match status" value="1"/>
</dbReference>
<dbReference type="Gene3D" id="3.40.50.300">
    <property type="entry name" value="P-loop containing nucleotide triphosphate hydrolases"/>
    <property type="match status" value="1"/>
</dbReference>
<keyword evidence="2 5" id="KW-0728">SH3 domain</keyword>
<feature type="region of interest" description="Disordered" evidence="7">
    <location>
        <begin position="819"/>
        <end position="841"/>
    </location>
</feature>
<feature type="compositionally biased region" description="Low complexity" evidence="7">
    <location>
        <begin position="634"/>
        <end position="643"/>
    </location>
</feature>
<keyword evidence="4" id="KW-0342">GTP-binding</keyword>
<evidence type="ECO:0000256" key="3">
    <source>
        <dbReference type="ARBA" id="ARBA00022741"/>
    </source>
</evidence>
<evidence type="ECO:0000256" key="2">
    <source>
        <dbReference type="ARBA" id="ARBA00022443"/>
    </source>
</evidence>
<feature type="compositionally biased region" description="Acidic residues" evidence="7">
    <location>
        <begin position="508"/>
        <end position="521"/>
    </location>
</feature>
<dbReference type="GO" id="GO:0005737">
    <property type="term" value="C:cytoplasm"/>
    <property type="evidence" value="ECO:0007669"/>
    <property type="project" value="InterPro"/>
</dbReference>
<dbReference type="SUPFAM" id="SSF103657">
    <property type="entry name" value="BAR/IMD domain-like"/>
    <property type="match status" value="1"/>
</dbReference>
<dbReference type="PRINTS" id="PR00449">
    <property type="entry name" value="RASTRNSFRMNG"/>
</dbReference>
<dbReference type="PROSITE" id="PS51419">
    <property type="entry name" value="RAB"/>
    <property type="match status" value="1"/>
</dbReference>
<dbReference type="InterPro" id="IPR020849">
    <property type="entry name" value="Small_GTPase_Ras-type"/>
</dbReference>
<accession>A0AAD6US76</accession>
<dbReference type="EMBL" id="JARJCW010000107">
    <property type="protein sequence ID" value="KAJ7193503.1"/>
    <property type="molecule type" value="Genomic_DNA"/>
</dbReference>
<reference evidence="10" key="1">
    <citation type="submission" date="2023-03" db="EMBL/GenBank/DDBJ databases">
        <title>Massive genome expansion in bonnet fungi (Mycena s.s.) driven by repeated elements and novel gene families across ecological guilds.</title>
        <authorList>
            <consortium name="Lawrence Berkeley National Laboratory"/>
            <person name="Harder C.B."/>
            <person name="Miyauchi S."/>
            <person name="Viragh M."/>
            <person name="Kuo A."/>
            <person name="Thoen E."/>
            <person name="Andreopoulos B."/>
            <person name="Lu D."/>
            <person name="Skrede I."/>
            <person name="Drula E."/>
            <person name="Henrissat B."/>
            <person name="Morin E."/>
            <person name="Kohler A."/>
            <person name="Barry K."/>
            <person name="LaButti K."/>
            <person name="Morin E."/>
            <person name="Salamov A."/>
            <person name="Lipzen A."/>
            <person name="Mereny Z."/>
            <person name="Hegedus B."/>
            <person name="Baldrian P."/>
            <person name="Stursova M."/>
            <person name="Weitz H."/>
            <person name="Taylor A."/>
            <person name="Grigoriev I.V."/>
            <person name="Nagy L.G."/>
            <person name="Martin F."/>
            <person name="Kauserud H."/>
        </authorList>
    </citation>
    <scope>NUCLEOTIDE SEQUENCE</scope>
    <source>
        <strain evidence="10">9144</strain>
    </source>
</reference>
<dbReference type="InterPro" id="IPR027417">
    <property type="entry name" value="P-loop_NTPase"/>
</dbReference>
<evidence type="ECO:0000313" key="11">
    <source>
        <dbReference type="Proteomes" id="UP001219525"/>
    </source>
</evidence>
<dbReference type="PROSITE" id="PS51021">
    <property type="entry name" value="BAR"/>
    <property type="match status" value="1"/>
</dbReference>
<evidence type="ECO:0000256" key="5">
    <source>
        <dbReference type="PROSITE-ProRule" id="PRU00192"/>
    </source>
</evidence>
<evidence type="ECO:0000256" key="4">
    <source>
        <dbReference type="ARBA" id="ARBA00023134"/>
    </source>
</evidence>
<organism evidence="10 11">
    <name type="scientific">Mycena pura</name>
    <dbReference type="NCBI Taxonomy" id="153505"/>
    <lineage>
        <taxon>Eukaryota</taxon>
        <taxon>Fungi</taxon>
        <taxon>Dikarya</taxon>
        <taxon>Basidiomycota</taxon>
        <taxon>Agaricomycotina</taxon>
        <taxon>Agaricomycetes</taxon>
        <taxon>Agaricomycetidae</taxon>
        <taxon>Agaricales</taxon>
        <taxon>Marasmiineae</taxon>
        <taxon>Mycenaceae</taxon>
        <taxon>Mycena</taxon>
    </lineage>
</organism>
<gene>
    <name evidence="10" type="ORF">GGX14DRAFT_405409</name>
</gene>
<dbReference type="CDD" id="cd00174">
    <property type="entry name" value="SH3"/>
    <property type="match status" value="1"/>
</dbReference>
<evidence type="ECO:0000313" key="10">
    <source>
        <dbReference type="EMBL" id="KAJ7193503.1"/>
    </source>
</evidence>
<feature type="compositionally biased region" description="Low complexity" evidence="7">
    <location>
        <begin position="310"/>
        <end position="321"/>
    </location>
</feature>
<feature type="coiled-coil region" evidence="6">
    <location>
        <begin position="139"/>
        <end position="215"/>
    </location>
</feature>
<evidence type="ECO:0000256" key="6">
    <source>
        <dbReference type="SAM" id="Coils"/>
    </source>
</evidence>
<dbReference type="InterPro" id="IPR027267">
    <property type="entry name" value="AH/BAR_dom_sf"/>
</dbReference>
<dbReference type="SMART" id="SM00174">
    <property type="entry name" value="RHO"/>
    <property type="match status" value="1"/>
</dbReference>
<feature type="compositionally biased region" description="Pro residues" evidence="7">
    <location>
        <begin position="300"/>
        <end position="309"/>
    </location>
</feature>
<dbReference type="InterPro" id="IPR036028">
    <property type="entry name" value="SH3-like_dom_sf"/>
</dbReference>